<organism evidence="1 2">
    <name type="scientific">Mucuna pruriens</name>
    <name type="common">Velvet bean</name>
    <name type="synonym">Dolichos pruriens</name>
    <dbReference type="NCBI Taxonomy" id="157652"/>
    <lineage>
        <taxon>Eukaryota</taxon>
        <taxon>Viridiplantae</taxon>
        <taxon>Streptophyta</taxon>
        <taxon>Embryophyta</taxon>
        <taxon>Tracheophyta</taxon>
        <taxon>Spermatophyta</taxon>
        <taxon>Magnoliopsida</taxon>
        <taxon>eudicotyledons</taxon>
        <taxon>Gunneridae</taxon>
        <taxon>Pentapetalae</taxon>
        <taxon>rosids</taxon>
        <taxon>fabids</taxon>
        <taxon>Fabales</taxon>
        <taxon>Fabaceae</taxon>
        <taxon>Papilionoideae</taxon>
        <taxon>50 kb inversion clade</taxon>
        <taxon>NPAAA clade</taxon>
        <taxon>indigoferoid/millettioid clade</taxon>
        <taxon>Phaseoleae</taxon>
        <taxon>Mucuna</taxon>
    </lineage>
</organism>
<accession>A0A371EI16</accession>
<protein>
    <submittedName>
        <fullName evidence="1">Uncharacterized protein</fullName>
    </submittedName>
</protein>
<dbReference type="AlphaFoldDB" id="A0A371EI16"/>
<evidence type="ECO:0000313" key="2">
    <source>
        <dbReference type="Proteomes" id="UP000257109"/>
    </source>
</evidence>
<keyword evidence="2" id="KW-1185">Reference proteome</keyword>
<sequence length="294" mass="32826">MSATYDKVTPVPAQQPRHLLDGVLSIEECRLETEKPKVVGGDRLEYQRTPKDLILSVLATQGEPSPPAVAIVMDSGATEAKSLTTKNERYQILAIAGDTSYFVFSCAKSSIDPLHAFDLEIELTLCRIRKNREIIINSGSADSVLNSNLLLTNAIVSSANLFTEPGQMENHDRTLKELATPDVVYQPWCIQYPQLELAQTYELKRRPPEASQRIPCGLFHDEAIGNPKRLHQNEGISILPGWSRKGLAISTANTLQHLGRHEMNLPGEILPNFQHCDHSKRNKWDKATPRRNST</sequence>
<feature type="non-terminal residue" evidence="1">
    <location>
        <position position="1"/>
    </location>
</feature>
<proteinExistence type="predicted"/>
<name>A0A371EI16_MUCPR</name>
<evidence type="ECO:0000313" key="1">
    <source>
        <dbReference type="EMBL" id="RDX65697.1"/>
    </source>
</evidence>
<dbReference type="Proteomes" id="UP000257109">
    <property type="component" value="Unassembled WGS sequence"/>
</dbReference>
<gene>
    <name evidence="1" type="ORF">CR513_55627</name>
</gene>
<comment type="caution">
    <text evidence="1">The sequence shown here is derived from an EMBL/GenBank/DDBJ whole genome shotgun (WGS) entry which is preliminary data.</text>
</comment>
<reference evidence="1" key="1">
    <citation type="submission" date="2018-05" db="EMBL/GenBank/DDBJ databases">
        <title>Draft genome of Mucuna pruriens seed.</title>
        <authorList>
            <person name="Nnadi N.E."/>
            <person name="Vos R."/>
            <person name="Hasami M.H."/>
            <person name="Devisetty U.K."/>
            <person name="Aguiy J.C."/>
        </authorList>
    </citation>
    <scope>NUCLEOTIDE SEQUENCE [LARGE SCALE GENOMIC DNA]</scope>
    <source>
        <strain evidence="1">JCA_2017</strain>
    </source>
</reference>
<dbReference type="EMBL" id="QJKJ01013774">
    <property type="protein sequence ID" value="RDX65697.1"/>
    <property type="molecule type" value="Genomic_DNA"/>
</dbReference>